<feature type="transmembrane region" description="Helical" evidence="1">
    <location>
        <begin position="252"/>
        <end position="272"/>
    </location>
</feature>
<dbReference type="GeneID" id="25152365"/>
<gene>
    <name evidence="3" type="ORF">TEU_02815</name>
</gene>
<dbReference type="Pfam" id="PF10131">
    <property type="entry name" value="PTPS_related"/>
    <property type="match status" value="1"/>
</dbReference>
<evidence type="ECO:0000256" key="1">
    <source>
        <dbReference type="SAM" id="Phobius"/>
    </source>
</evidence>
<keyword evidence="4" id="KW-1185">Reference proteome</keyword>
<feature type="transmembrane region" description="Helical" evidence="1">
    <location>
        <begin position="84"/>
        <end position="102"/>
    </location>
</feature>
<reference evidence="3 4" key="1">
    <citation type="journal article" date="2015" name="Int. J. Syst. Evol. Microbiol.">
        <title>Thermococcus eurythermalis sp. nov., a conditional piezophilic hyperthermophilic archaeon with a wide temperature range isolated from an oil-immersed chimney in the Guaymas Basin.</title>
        <authorList>
            <person name="Zhao W."/>
            <person name="Zeng X."/>
            <person name="Xiao X."/>
        </authorList>
    </citation>
    <scope>NUCLEOTIDE SEQUENCE [LARGE SCALE GENOMIC DNA]</scope>
    <source>
        <strain evidence="3 4">A501</strain>
    </source>
</reference>
<keyword evidence="1" id="KW-1133">Transmembrane helix</keyword>
<dbReference type="InterPro" id="IPR018776">
    <property type="entry name" value="Membrane_prot_PTPS-rel_domain"/>
</dbReference>
<keyword evidence="1" id="KW-0812">Transmembrane</keyword>
<dbReference type="AlphaFoldDB" id="A0A097QSB2"/>
<organism evidence="3 4">
    <name type="scientific">Thermococcus eurythermalis</name>
    <dbReference type="NCBI Taxonomy" id="1505907"/>
    <lineage>
        <taxon>Archaea</taxon>
        <taxon>Methanobacteriati</taxon>
        <taxon>Methanobacteriota</taxon>
        <taxon>Thermococci</taxon>
        <taxon>Thermococcales</taxon>
        <taxon>Thermococcaceae</taxon>
        <taxon>Thermococcus</taxon>
    </lineage>
</organism>
<protein>
    <recommendedName>
        <fullName evidence="2">Membrane protein 6-pyruvoyl-tetrahydropterin synthase-related domain-containing protein</fullName>
    </recommendedName>
</protein>
<dbReference type="STRING" id="1505907.TEU_02815"/>
<name>A0A097QSB2_9EURY</name>
<dbReference type="EMBL" id="CP008887">
    <property type="protein sequence ID" value="AIU69361.1"/>
    <property type="molecule type" value="Genomic_DNA"/>
</dbReference>
<dbReference type="HOGENOM" id="CLU_369068_0_0_2"/>
<proteinExistence type="predicted"/>
<feature type="transmembrane region" description="Helical" evidence="1">
    <location>
        <begin position="205"/>
        <end position="225"/>
    </location>
</feature>
<evidence type="ECO:0000313" key="3">
    <source>
        <dbReference type="EMBL" id="AIU69361.1"/>
    </source>
</evidence>
<sequence length="751" mass="84409">MKRGYVLLLLAVSVVEFLPLFFAPANPDLKGDGLGHLFKVHKLMEDGWEPWIEEWYAGFPLLRFYPPGSYIIAAFFGKVFGSAVRGYAATLMLTAFLGALALHTYLKRLEKEPYVAPLVFLLFPWHLGVAYIEGNFPRANAIHLAPLFLLGVLLLREYRERYLLLSALSISLVVITHHSIVIPLLILALALHWESLTELRAIGNALRVTGAVIFLTAFWYIPFFYDREWTHFWNISTNKWLFHGYSVSPDRFITPPGIFMVALLATAVAIGIRRQKLDTKKVTLIGTFAYLSLGQYSPTRWLYHLPIVSLIPPYRWLDVTSILVPLIVADSLEGMKPRPKAIAGLALVLIAAIPTAVLMPDIGPYPQNLVEIGRFLREQPGDDWRFTLYPLLGVAHYSYLPVLSSKGTMNGWYHEGNPAGDGEWRMWSLLETGKNATPYLRAYAVRFFISCTDTAPYGYTYRHTVGGCRVYDSNVSFVQPVSTLMAGHFYDLPLDYAYTEELPSNLSGVIAVIYSGNPDNHTAENLWEFVKSGGTLIWVPESTDTLFGVRAQVRPINASELSSEVYNVSRFASFRYGDFPWYGPVFTNVSPIVSMGKWTLIGAKQIGNGTLYVLGGNFLYHIAYTGSQYELEVLKSLIPQEEARIQIDQLVRGDGRYSFRITAKKPVLLRVSEAYFPHWKVKVNGREANVVRDDRTGLTLVSVGAGSSEISAAFIDPFIKLRYYSALAWAIIAAYTLLEFAPMRRLSGPEL</sequence>
<dbReference type="Proteomes" id="UP000029980">
    <property type="component" value="Chromosome"/>
</dbReference>
<dbReference type="KEGG" id="teu:TEU_02815"/>
<feature type="transmembrane region" description="Helical" evidence="1">
    <location>
        <begin position="114"/>
        <end position="132"/>
    </location>
</feature>
<evidence type="ECO:0000259" key="2">
    <source>
        <dbReference type="Pfam" id="PF10131"/>
    </source>
</evidence>
<dbReference type="RefSeq" id="WP_050002341.1">
    <property type="nucleotide sequence ID" value="NZ_CP008887.1"/>
</dbReference>
<keyword evidence="1" id="KW-0472">Membrane</keyword>
<feature type="transmembrane region" description="Helical" evidence="1">
    <location>
        <begin position="341"/>
        <end position="359"/>
    </location>
</feature>
<accession>A0A097QSB2</accession>
<evidence type="ECO:0000313" key="4">
    <source>
        <dbReference type="Proteomes" id="UP000029980"/>
    </source>
</evidence>
<dbReference type="OrthoDB" id="86324at2157"/>
<feature type="transmembrane region" description="Helical" evidence="1">
    <location>
        <begin position="162"/>
        <end position="193"/>
    </location>
</feature>
<feature type="domain" description="Membrane protein 6-pyruvoyl-tetrahydropterin synthase-related" evidence="2">
    <location>
        <begin position="62"/>
        <end position="621"/>
    </location>
</feature>